<accession>A0A074WJV7</accession>
<keyword evidence="1" id="KW-0175">Coiled coil</keyword>
<gene>
    <name evidence="2" type="ORF">M437DRAFT_84378</name>
</gene>
<evidence type="ECO:0000313" key="2">
    <source>
        <dbReference type="EMBL" id="KEQ62671.1"/>
    </source>
</evidence>
<keyword evidence="3" id="KW-1185">Reference proteome</keyword>
<proteinExistence type="predicted"/>
<dbReference type="EMBL" id="KL584833">
    <property type="protein sequence ID" value="KEQ62671.1"/>
    <property type="molecule type" value="Genomic_DNA"/>
</dbReference>
<organism evidence="2 3">
    <name type="scientific">Aureobasidium melanogenum (strain CBS 110374)</name>
    <name type="common">Aureobasidium pullulans var. melanogenum</name>
    <dbReference type="NCBI Taxonomy" id="1043003"/>
    <lineage>
        <taxon>Eukaryota</taxon>
        <taxon>Fungi</taxon>
        <taxon>Dikarya</taxon>
        <taxon>Ascomycota</taxon>
        <taxon>Pezizomycotina</taxon>
        <taxon>Dothideomycetes</taxon>
        <taxon>Dothideomycetidae</taxon>
        <taxon>Dothideales</taxon>
        <taxon>Saccotheciaceae</taxon>
        <taxon>Aureobasidium</taxon>
    </lineage>
</organism>
<dbReference type="RefSeq" id="XP_040879694.1">
    <property type="nucleotide sequence ID" value="XM_041028094.1"/>
</dbReference>
<evidence type="ECO:0000256" key="1">
    <source>
        <dbReference type="SAM" id="Coils"/>
    </source>
</evidence>
<dbReference type="GeneID" id="63921467"/>
<protein>
    <submittedName>
        <fullName evidence="2">Uncharacterized protein</fullName>
    </submittedName>
</protein>
<dbReference type="HOGENOM" id="CLU_1660365_0_0_1"/>
<feature type="coiled-coil region" evidence="1">
    <location>
        <begin position="25"/>
        <end position="52"/>
    </location>
</feature>
<dbReference type="AlphaFoldDB" id="A0A074WJV7"/>
<dbReference type="Proteomes" id="UP000030672">
    <property type="component" value="Unassembled WGS sequence"/>
</dbReference>
<name>A0A074WJV7_AURM1</name>
<sequence>MVQVQGQKHLDEILKARHHERHQRRETLQAQMAEKELELKFLKQQLAEVENDPNTQTLAARQAELVKDRTAWLSDIIASNDRLECCDGLWLSEQDKKLLVEMNKTLDRFGQLRGRSVALQAQYMALRDAQLKVGFCKLAIETLKHQLKGLTEDCGAFLG</sequence>
<reference evidence="2 3" key="1">
    <citation type="journal article" date="2014" name="BMC Genomics">
        <title>Genome sequencing of four Aureobasidium pullulans varieties: biotechnological potential, stress tolerance, and description of new species.</title>
        <authorList>
            <person name="Gostin Ar C."/>
            <person name="Ohm R.A."/>
            <person name="Kogej T."/>
            <person name="Sonjak S."/>
            <person name="Turk M."/>
            <person name="Zajc J."/>
            <person name="Zalar P."/>
            <person name="Grube M."/>
            <person name="Sun H."/>
            <person name="Han J."/>
            <person name="Sharma A."/>
            <person name="Chiniquy J."/>
            <person name="Ngan C.Y."/>
            <person name="Lipzen A."/>
            <person name="Barry K."/>
            <person name="Grigoriev I.V."/>
            <person name="Gunde-Cimerman N."/>
        </authorList>
    </citation>
    <scope>NUCLEOTIDE SEQUENCE [LARGE SCALE GENOMIC DNA]</scope>
    <source>
        <strain evidence="2 3">CBS 110374</strain>
    </source>
</reference>
<evidence type="ECO:0000313" key="3">
    <source>
        <dbReference type="Proteomes" id="UP000030672"/>
    </source>
</evidence>